<dbReference type="GO" id="GO:0007165">
    <property type="term" value="P:signal transduction"/>
    <property type="evidence" value="ECO:0007669"/>
    <property type="project" value="InterPro"/>
</dbReference>
<evidence type="ECO:0000313" key="3">
    <source>
        <dbReference type="WBParaSite" id="PSU_v2.g7918.t1"/>
    </source>
</evidence>
<keyword evidence="2" id="KW-1185">Reference proteome</keyword>
<dbReference type="Gene3D" id="3.10.20.90">
    <property type="entry name" value="Phosphatidylinositol 3-kinase Catalytic Subunit, Chain A, domain 1"/>
    <property type="match status" value="1"/>
</dbReference>
<evidence type="ECO:0000313" key="2">
    <source>
        <dbReference type="Proteomes" id="UP000887577"/>
    </source>
</evidence>
<dbReference type="Proteomes" id="UP000887577">
    <property type="component" value="Unplaced"/>
</dbReference>
<dbReference type="SUPFAM" id="SSF54236">
    <property type="entry name" value="Ubiquitin-like"/>
    <property type="match status" value="1"/>
</dbReference>
<feature type="domain" description="Ras-associating" evidence="1">
    <location>
        <begin position="1"/>
        <end position="52"/>
    </location>
</feature>
<dbReference type="Pfam" id="PF00788">
    <property type="entry name" value="RA"/>
    <property type="match status" value="1"/>
</dbReference>
<organism evidence="2 3">
    <name type="scientific">Panagrolaimus superbus</name>
    <dbReference type="NCBI Taxonomy" id="310955"/>
    <lineage>
        <taxon>Eukaryota</taxon>
        <taxon>Metazoa</taxon>
        <taxon>Ecdysozoa</taxon>
        <taxon>Nematoda</taxon>
        <taxon>Chromadorea</taxon>
        <taxon>Rhabditida</taxon>
        <taxon>Tylenchina</taxon>
        <taxon>Panagrolaimomorpha</taxon>
        <taxon>Panagrolaimoidea</taxon>
        <taxon>Panagrolaimidae</taxon>
        <taxon>Panagrolaimus</taxon>
    </lineage>
</organism>
<dbReference type="InterPro" id="IPR029071">
    <property type="entry name" value="Ubiquitin-like_domsf"/>
</dbReference>
<dbReference type="PROSITE" id="PS50200">
    <property type="entry name" value="RA"/>
    <property type="match status" value="1"/>
</dbReference>
<proteinExistence type="predicted"/>
<dbReference type="InterPro" id="IPR000159">
    <property type="entry name" value="RA_dom"/>
</dbReference>
<dbReference type="AlphaFoldDB" id="A0A914Z6G4"/>
<reference evidence="3" key="1">
    <citation type="submission" date="2022-11" db="UniProtKB">
        <authorList>
            <consortium name="WormBaseParasite"/>
        </authorList>
    </citation>
    <scope>IDENTIFICATION</scope>
</reference>
<dbReference type="WBParaSite" id="PSU_v2.g7918.t1">
    <property type="protein sequence ID" value="PSU_v2.g7918.t1"/>
    <property type="gene ID" value="PSU_v2.g7918"/>
</dbReference>
<sequence>MLDPNDRDAFSLVQLLPDGSEFRLPEHCNPYYAVAPDPTSPMLNFLLKKRLSEEERLGLGPSAKKLNRMKRSNLLRWSSGYL</sequence>
<name>A0A914Z6G4_9BILA</name>
<accession>A0A914Z6G4</accession>
<protein>
    <submittedName>
        <fullName evidence="3">Ras-associating domain-containing protein</fullName>
    </submittedName>
</protein>
<evidence type="ECO:0000259" key="1">
    <source>
        <dbReference type="PROSITE" id="PS50200"/>
    </source>
</evidence>